<dbReference type="InterPro" id="IPR014001">
    <property type="entry name" value="Helicase_ATP-bd"/>
</dbReference>
<dbReference type="GO" id="GO:0031297">
    <property type="term" value="P:replication fork processing"/>
    <property type="evidence" value="ECO:0007669"/>
    <property type="project" value="TreeGrafter"/>
</dbReference>
<organism evidence="4">
    <name type="scientific">freshwater metagenome</name>
    <dbReference type="NCBI Taxonomy" id="449393"/>
    <lineage>
        <taxon>unclassified sequences</taxon>
        <taxon>metagenomes</taxon>
        <taxon>ecological metagenomes</taxon>
    </lineage>
</organism>
<keyword evidence="1" id="KW-0378">Hydrolase</keyword>
<dbReference type="PROSITE" id="PS51192">
    <property type="entry name" value="HELICASE_ATP_BIND_1"/>
    <property type="match status" value="1"/>
</dbReference>
<dbReference type="Pfam" id="PF00176">
    <property type="entry name" value="SNF2-rel_dom"/>
    <property type="match status" value="1"/>
</dbReference>
<evidence type="ECO:0000259" key="2">
    <source>
        <dbReference type="PROSITE" id="PS51192"/>
    </source>
</evidence>
<dbReference type="PROSITE" id="PS00690">
    <property type="entry name" value="DEAH_ATP_HELICASE"/>
    <property type="match status" value="1"/>
</dbReference>
<gene>
    <name evidence="4" type="ORF">UFOPK4134_00296</name>
</gene>
<dbReference type="PROSITE" id="PS51194">
    <property type="entry name" value="HELICASE_CTER"/>
    <property type="match status" value="1"/>
</dbReference>
<dbReference type="Gene3D" id="3.40.50.300">
    <property type="entry name" value="P-loop containing nucleotide triphosphate hydrolases"/>
    <property type="match status" value="2"/>
</dbReference>
<dbReference type="GO" id="GO:0043596">
    <property type="term" value="C:nuclear replication fork"/>
    <property type="evidence" value="ECO:0007669"/>
    <property type="project" value="TreeGrafter"/>
</dbReference>
<sequence length="1144" mass="126670">MTVDKPFPPVFATNRPATGETVADEVNRMMKGLREELAVPPNLALATAYINPQGFALIADEVQQAPKVRIMLGAEPDEPIQRRIDSGEIPSFESVAADYEAGLCRERDLVGFDVESDASARALVAWLRFAEVGEPPRVEVRRFNKGFLHGKAFIAEHPRLPAVLAGSSNLTLAGLSWNRELNLGYPSGEYTGLVIDWFDELWAESEPFDLAALYEERWSAHSPWVVFLRMLHELYGHSKPVGEERIGFNVTEFQRDGIIRSLRILDELGGVLVCDEVGLGKTFIAGEVVRQVSQIGRQKVLIVVPAALKDSTWVPFLRKYALYTNRVEVVTFDDLRNGTKSEVQILDDYAFVVIDEAHNLRNANTFRAEAVMQLLWGEHPKKVMLLTATPVNNSLKDLHTLVSYFVRNDAEFAASGIPSIASYIGHAQAQDPETLSPEHLFDLMDKVAVRRTRRFIKKEYAGDMIMGNNGVLIPIEFPTPSVERLTYELDLDSDDIVGQVIHALKVSDDEELVIRAGVHRDPSRLSLARYAPSLYAKGNDIDHLQITNVGLLRSGLLKRLESSTAALVATFTRLVASHEAFIQGIDAGYVITGDALRDYVKSESDDLDAFLDNLDDSSDDQVQPIAGFDSAALRRDVDLDLQLLTKLLASAKHRLVQGPDAKAVELISHLEEIAREAQRPSPHGLSDSDRRKVIIFTTYTDTVVDLHRRLEEGINTAPKGSPLADYKKRLAPPVFGARGGTSQEERAATLAGFAPMTAGTVREDGTPESKDIYDIIVTTDVLAEGVNLQQAGRMVNFDLPWNPMRLVQRHGRIDRIGSPHKRVVIGCFFPSENLDKLLGLEATLQRKIAYANAAIGAGTVIPGQKSNPDIDVLFHDAVKDIKDLFDENATLLIEGGGSGALSGEEFRRRLSRAFTDDYVKKDVLGLPYGSGSGYVSNRINQSGYVFCIKVGIHETPWFRFVAADSTTWEPIFKQDGTPSISDDTLKCLMAADPGDHEDDQIIADAATTKVFDAWALARKDVHHEWSKLTDWANLQPQIEKALRTAVDLVMEHGGFLSPEEQSDLANRLNGKWERAIVRSVREIIRNEELSDRNKVLALQKFVADAGLPIPVAPKPLPPVRLDDIRVVCWMAVTAASSTRVPEND</sequence>
<dbReference type="InterPro" id="IPR002464">
    <property type="entry name" value="DNA/RNA_helicase_DEAH_CS"/>
</dbReference>
<dbReference type="SMART" id="SM00487">
    <property type="entry name" value="DEXDc"/>
    <property type="match status" value="1"/>
</dbReference>
<dbReference type="GO" id="GO:0005524">
    <property type="term" value="F:ATP binding"/>
    <property type="evidence" value="ECO:0007669"/>
    <property type="project" value="InterPro"/>
</dbReference>
<dbReference type="PANTHER" id="PTHR45766">
    <property type="entry name" value="DNA ANNEALING HELICASE AND ENDONUCLEASE ZRANB3 FAMILY MEMBER"/>
    <property type="match status" value="1"/>
</dbReference>
<dbReference type="InterPro" id="IPR027417">
    <property type="entry name" value="P-loop_NTPase"/>
</dbReference>
<name>A0A6J7QUB6_9ZZZZ</name>
<dbReference type="PANTHER" id="PTHR45766:SF6">
    <property type="entry name" value="SWI_SNF-RELATED MATRIX-ASSOCIATED ACTIN-DEPENDENT REGULATOR OF CHROMATIN SUBFAMILY A-LIKE PROTEIN 1"/>
    <property type="match status" value="1"/>
</dbReference>
<dbReference type="CDD" id="cd18793">
    <property type="entry name" value="SF2_C_SNF"/>
    <property type="match status" value="1"/>
</dbReference>
<dbReference type="GO" id="GO:0006281">
    <property type="term" value="P:DNA repair"/>
    <property type="evidence" value="ECO:0007669"/>
    <property type="project" value="TreeGrafter"/>
</dbReference>
<dbReference type="GO" id="GO:0016787">
    <property type="term" value="F:hydrolase activity"/>
    <property type="evidence" value="ECO:0007669"/>
    <property type="project" value="UniProtKB-KW"/>
</dbReference>
<feature type="domain" description="Helicase ATP-binding" evidence="2">
    <location>
        <begin position="262"/>
        <end position="408"/>
    </location>
</feature>
<evidence type="ECO:0000256" key="1">
    <source>
        <dbReference type="ARBA" id="ARBA00022801"/>
    </source>
</evidence>
<accession>A0A6J7QUB6</accession>
<dbReference type="SUPFAM" id="SSF56024">
    <property type="entry name" value="Phospholipase D/nuclease"/>
    <property type="match status" value="1"/>
</dbReference>
<evidence type="ECO:0000313" key="4">
    <source>
        <dbReference type="EMBL" id="CAB5021318.1"/>
    </source>
</evidence>
<feature type="domain" description="Helicase C-terminal" evidence="3">
    <location>
        <begin position="665"/>
        <end position="861"/>
    </location>
</feature>
<dbReference type="InterPro" id="IPR000330">
    <property type="entry name" value="SNF2_N"/>
</dbReference>
<dbReference type="InterPro" id="IPR049730">
    <property type="entry name" value="SNF2/RAD54-like_C"/>
</dbReference>
<evidence type="ECO:0000259" key="3">
    <source>
        <dbReference type="PROSITE" id="PS51194"/>
    </source>
</evidence>
<dbReference type="EMBL" id="CAFBPS010000010">
    <property type="protein sequence ID" value="CAB5021318.1"/>
    <property type="molecule type" value="Genomic_DNA"/>
</dbReference>
<dbReference type="SMART" id="SM00490">
    <property type="entry name" value="HELICc"/>
    <property type="match status" value="1"/>
</dbReference>
<dbReference type="Gene3D" id="3.30.870.10">
    <property type="entry name" value="Endonuclease Chain A"/>
    <property type="match status" value="1"/>
</dbReference>
<protein>
    <submittedName>
        <fullName evidence="4">Unannotated protein</fullName>
    </submittedName>
</protein>
<proteinExistence type="predicted"/>
<dbReference type="SUPFAM" id="SSF52540">
    <property type="entry name" value="P-loop containing nucleoside triphosphate hydrolases"/>
    <property type="match status" value="1"/>
</dbReference>
<reference evidence="4" key="1">
    <citation type="submission" date="2020-05" db="EMBL/GenBank/DDBJ databases">
        <authorList>
            <person name="Chiriac C."/>
            <person name="Salcher M."/>
            <person name="Ghai R."/>
            <person name="Kavagutti S V."/>
        </authorList>
    </citation>
    <scope>NUCLEOTIDE SEQUENCE</scope>
</reference>
<dbReference type="Pfam" id="PF00271">
    <property type="entry name" value="Helicase_C"/>
    <property type="match status" value="1"/>
</dbReference>
<dbReference type="InterPro" id="IPR001650">
    <property type="entry name" value="Helicase_C-like"/>
</dbReference>
<dbReference type="AlphaFoldDB" id="A0A6J7QUB6"/>